<accession>A0ABU3Z6Z6</accession>
<dbReference type="RefSeq" id="WP_317329516.1">
    <property type="nucleotide sequence ID" value="NZ_JAWJZA010000022.1"/>
</dbReference>
<keyword evidence="4" id="KW-1185">Reference proteome</keyword>
<dbReference type="Proteomes" id="UP001272515">
    <property type="component" value="Unassembled WGS sequence"/>
</dbReference>
<sequence length="200" mass="23155">MSYSHLTIKERYQIEAYVLEGHSVRKIASLMKVHPSTISREFKRSPGQYFAERAEAHASLCRSTKGRRTIFTASLAKTIEDRLKKTWFPKQIAQSLKGKVPYFKTIYNWIHNKQLSVDKKVLRRKGKPFRTMETRGKFLIGTPISDRPPEVETRKTFGHWEIDTVVSPRGKDKACVVPFLELKTRFYVTIRMPGCSATSM</sequence>
<dbReference type="InterPro" id="IPR025246">
    <property type="entry name" value="IS30-like_HTH"/>
</dbReference>
<evidence type="ECO:0000256" key="1">
    <source>
        <dbReference type="ARBA" id="ARBA00023172"/>
    </source>
</evidence>
<dbReference type="SUPFAM" id="SSF46689">
    <property type="entry name" value="Homeodomain-like"/>
    <property type="match status" value="1"/>
</dbReference>
<dbReference type="InterPro" id="IPR053392">
    <property type="entry name" value="Transposase_IS30-like"/>
</dbReference>
<dbReference type="EMBL" id="JAWJZB010000002">
    <property type="protein sequence ID" value="MDV5087695.1"/>
    <property type="molecule type" value="Genomic_DNA"/>
</dbReference>
<evidence type="ECO:0000259" key="2">
    <source>
        <dbReference type="Pfam" id="PF13936"/>
    </source>
</evidence>
<protein>
    <submittedName>
        <fullName evidence="3">IS30 family transposase</fullName>
    </submittedName>
</protein>
<comment type="caution">
    <text evidence="3">The sequence shown here is derived from an EMBL/GenBank/DDBJ whole genome shotgun (WGS) entry which is preliminary data.</text>
</comment>
<proteinExistence type="predicted"/>
<evidence type="ECO:0000313" key="4">
    <source>
        <dbReference type="Proteomes" id="UP001272515"/>
    </source>
</evidence>
<reference evidence="3 4" key="1">
    <citation type="submission" date="2023-10" db="EMBL/GenBank/DDBJ databases">
        <title>Veillonella sp. nov., isolated from a pig farm feces dump.</title>
        <authorList>
            <person name="Chang Y.-H."/>
        </authorList>
    </citation>
    <scope>NUCLEOTIDE SEQUENCE [LARGE SCALE GENOMIC DNA]</scope>
    <source>
        <strain evidence="3 4">YH-vei2233</strain>
    </source>
</reference>
<keyword evidence="1" id="KW-0233">DNA recombination</keyword>
<dbReference type="InterPro" id="IPR051917">
    <property type="entry name" value="Transposase-Integrase"/>
</dbReference>
<dbReference type="PANTHER" id="PTHR10948:SF23">
    <property type="entry name" value="TRANSPOSASE INSI FOR INSERTION SEQUENCE ELEMENT IS30A-RELATED"/>
    <property type="match status" value="1"/>
</dbReference>
<feature type="domain" description="Transposase IS30-like HTH" evidence="2">
    <location>
        <begin position="2"/>
        <end position="44"/>
    </location>
</feature>
<name>A0ABU3Z6Z6_9FIRM</name>
<dbReference type="PANTHER" id="PTHR10948">
    <property type="entry name" value="TRANSPOSASE"/>
    <property type="match status" value="1"/>
</dbReference>
<dbReference type="Pfam" id="PF13936">
    <property type="entry name" value="HTH_38"/>
    <property type="match status" value="1"/>
</dbReference>
<evidence type="ECO:0000313" key="3">
    <source>
        <dbReference type="EMBL" id="MDV5087695.1"/>
    </source>
</evidence>
<gene>
    <name evidence="3" type="ORF">RVY80_02390</name>
</gene>
<organism evidence="3 4">
    <name type="scientific">Veillonella absiana</name>
    <dbReference type="NCBI Taxonomy" id="3079305"/>
    <lineage>
        <taxon>Bacteria</taxon>
        <taxon>Bacillati</taxon>
        <taxon>Bacillota</taxon>
        <taxon>Negativicutes</taxon>
        <taxon>Veillonellales</taxon>
        <taxon>Veillonellaceae</taxon>
        <taxon>Veillonella</taxon>
    </lineage>
</organism>
<dbReference type="NCBIfam" id="NF033563">
    <property type="entry name" value="transpos_IS30"/>
    <property type="match status" value="1"/>
</dbReference>
<dbReference type="InterPro" id="IPR009057">
    <property type="entry name" value="Homeodomain-like_sf"/>
</dbReference>